<sequence length="214" mass="25061">MILIKKQKEPDAWLRYRLTPNVDYQSIPELVEPLYKEQGYICAYCMRRIPHRDSVSNEGHRIEHMLSREKHDDKKLDYNNMVICCPGHIGTEDHCDKNKGSDDISFSLFDNVFINSLSYSNDGCIKSSNDIYDKELNDILNLNTALLKANRKSMIDELVKGIQSYVKRNGKLDKSFLCHMIEKYSSMYSKDEKQVYYPYCGVAIYYLQKKLNKL</sequence>
<organism evidence="1 2">
    <name type="scientific">Palleniella muris</name>
    <dbReference type="NCBI Taxonomy" id="3038145"/>
    <lineage>
        <taxon>Bacteria</taxon>
        <taxon>Pseudomonadati</taxon>
        <taxon>Bacteroidota</taxon>
        <taxon>Bacteroidia</taxon>
        <taxon>Bacteroidales</taxon>
        <taxon>Prevotellaceae</taxon>
        <taxon>Palleniella</taxon>
    </lineage>
</organism>
<comment type="caution">
    <text evidence="1">The sequence shown here is derived from an EMBL/GenBank/DDBJ whole genome shotgun (WGS) entry which is preliminary data.</text>
</comment>
<name>A0AC61QQD0_9BACT</name>
<reference evidence="1" key="1">
    <citation type="submission" date="2019-04" db="EMBL/GenBank/DDBJ databases">
        <title>Microbes associate with the intestines of laboratory mice.</title>
        <authorList>
            <person name="Navarre W."/>
            <person name="Wong E."/>
            <person name="Huang K."/>
            <person name="Tropini C."/>
            <person name="Ng K."/>
            <person name="Yu B."/>
        </authorList>
    </citation>
    <scope>NUCLEOTIDE SEQUENCE</scope>
    <source>
        <strain evidence="1">NM73_A23</strain>
    </source>
</reference>
<dbReference type="EMBL" id="SRZC01000011">
    <property type="protein sequence ID" value="TGX82198.1"/>
    <property type="molecule type" value="Genomic_DNA"/>
</dbReference>
<evidence type="ECO:0000313" key="1">
    <source>
        <dbReference type="EMBL" id="TGX82198.1"/>
    </source>
</evidence>
<evidence type="ECO:0000313" key="2">
    <source>
        <dbReference type="Proteomes" id="UP000308886"/>
    </source>
</evidence>
<protein>
    <submittedName>
        <fullName evidence="1">Uncharacterized protein</fullName>
    </submittedName>
</protein>
<dbReference type="Proteomes" id="UP000308886">
    <property type="component" value="Unassembled WGS sequence"/>
</dbReference>
<keyword evidence="2" id="KW-1185">Reference proteome</keyword>
<gene>
    <name evidence="1" type="ORF">E5358_07800</name>
</gene>
<proteinExistence type="predicted"/>
<accession>A0AC61QQD0</accession>